<dbReference type="Pfam" id="PF13167">
    <property type="entry name" value="GTP-bdg_N"/>
    <property type="match status" value="1"/>
</dbReference>
<dbReference type="NCBIfam" id="TIGR03156">
    <property type="entry name" value="GTP_HflX"/>
    <property type="match status" value="1"/>
</dbReference>
<dbReference type="InterPro" id="IPR032305">
    <property type="entry name" value="GTP-bd_M"/>
</dbReference>
<dbReference type="PANTHER" id="PTHR10229:SF0">
    <property type="entry name" value="GTP-BINDING PROTEIN 6-RELATED"/>
    <property type="match status" value="1"/>
</dbReference>
<dbReference type="Gene3D" id="3.40.50.300">
    <property type="entry name" value="P-loop containing nucleotide triphosphate hydrolases"/>
    <property type="match status" value="1"/>
</dbReference>
<keyword evidence="5 6" id="KW-0342">GTP-binding</keyword>
<evidence type="ECO:0000256" key="2">
    <source>
        <dbReference type="ARBA" id="ARBA00022723"/>
    </source>
</evidence>
<dbReference type="PATRIC" id="fig|52.7.peg.1604"/>
<dbReference type="HAMAP" id="MF_00900">
    <property type="entry name" value="GTPase_HflX"/>
    <property type="match status" value="1"/>
</dbReference>
<dbReference type="FunFam" id="3.40.50.11060:FF:000001">
    <property type="entry name" value="GTPase HflX"/>
    <property type="match status" value="1"/>
</dbReference>
<keyword evidence="11" id="KW-1185">Reference proteome</keyword>
<dbReference type="EMBL" id="CP012159">
    <property type="protein sequence ID" value="AKT37368.1"/>
    <property type="molecule type" value="Genomic_DNA"/>
</dbReference>
<evidence type="ECO:0000256" key="6">
    <source>
        <dbReference type="HAMAP-Rule" id="MF_00900"/>
    </source>
</evidence>
<accession>A0A0K1E9V6</accession>
<comment type="function">
    <text evidence="6">GTPase that associates with the 50S ribosomal subunit and may have a role during protein synthesis or ribosome biogenesis.</text>
</comment>
<dbReference type="GO" id="GO:0003924">
    <property type="term" value="F:GTPase activity"/>
    <property type="evidence" value="ECO:0007669"/>
    <property type="project" value="UniProtKB-UniRule"/>
</dbReference>
<dbReference type="KEGG" id="ccro:CMC5_015030"/>
<evidence type="ECO:0000259" key="9">
    <source>
        <dbReference type="PROSITE" id="PS51705"/>
    </source>
</evidence>
<dbReference type="InterPro" id="IPR016496">
    <property type="entry name" value="GTPase_HflX"/>
</dbReference>
<dbReference type="GO" id="GO:0005737">
    <property type="term" value="C:cytoplasm"/>
    <property type="evidence" value="ECO:0007669"/>
    <property type="project" value="UniProtKB-SubCell"/>
</dbReference>
<dbReference type="InterPro" id="IPR042108">
    <property type="entry name" value="GTPase_HflX_N_sf"/>
</dbReference>
<feature type="region of interest" description="Disordered" evidence="8">
    <location>
        <begin position="337"/>
        <end position="357"/>
    </location>
</feature>
<dbReference type="STRING" id="52.CMC5_015030"/>
<dbReference type="Proteomes" id="UP000067626">
    <property type="component" value="Chromosome"/>
</dbReference>
<dbReference type="OrthoDB" id="9812272at2"/>
<evidence type="ECO:0000313" key="10">
    <source>
        <dbReference type="EMBL" id="AKT37368.1"/>
    </source>
</evidence>
<comment type="subunit">
    <text evidence="6">Monomer. Associates with the 50S ribosomal subunit.</text>
</comment>
<evidence type="ECO:0000256" key="1">
    <source>
        <dbReference type="ARBA" id="ARBA00022490"/>
    </source>
</evidence>
<comment type="similarity">
    <text evidence="6">Belongs to the TRAFAC class OBG-HflX-like GTPase superfamily. HflX GTPase family.</text>
</comment>
<keyword evidence="4" id="KW-0460">Magnesium</keyword>
<feature type="domain" description="Hflx-type G" evidence="9">
    <location>
        <begin position="391"/>
        <end position="556"/>
    </location>
</feature>
<dbReference type="GO" id="GO:0046872">
    <property type="term" value="F:metal ion binding"/>
    <property type="evidence" value="ECO:0007669"/>
    <property type="project" value="UniProtKB-KW"/>
</dbReference>
<dbReference type="AlphaFoldDB" id="A0A0K1E9V6"/>
<proteinExistence type="inferred from homology"/>
<dbReference type="Pfam" id="PF01926">
    <property type="entry name" value="MMR_HSR1"/>
    <property type="match status" value="1"/>
</dbReference>
<name>A0A0K1E9V6_CHOCO</name>
<dbReference type="Gene3D" id="6.10.250.2860">
    <property type="match status" value="1"/>
</dbReference>
<feature type="compositionally biased region" description="Basic and acidic residues" evidence="8">
    <location>
        <begin position="576"/>
        <end position="599"/>
    </location>
</feature>
<dbReference type="PRINTS" id="PR00326">
    <property type="entry name" value="GTP1OBG"/>
</dbReference>
<evidence type="ECO:0000256" key="4">
    <source>
        <dbReference type="ARBA" id="ARBA00022842"/>
    </source>
</evidence>
<dbReference type="InterPro" id="IPR006073">
    <property type="entry name" value="GTP-bd"/>
</dbReference>
<dbReference type="GO" id="GO:0005525">
    <property type="term" value="F:GTP binding"/>
    <property type="evidence" value="ECO:0007669"/>
    <property type="project" value="UniProtKB-UniRule"/>
</dbReference>
<dbReference type="PANTHER" id="PTHR10229">
    <property type="entry name" value="GTP-BINDING PROTEIN HFLX"/>
    <property type="match status" value="1"/>
</dbReference>
<feature type="region of interest" description="Disordered" evidence="8">
    <location>
        <begin position="573"/>
        <end position="615"/>
    </location>
</feature>
<comment type="subcellular location">
    <subcellularLocation>
        <location evidence="6">Cytoplasm</location>
    </subcellularLocation>
    <text evidence="6">May associate with membranes.</text>
</comment>
<dbReference type="CDD" id="cd01878">
    <property type="entry name" value="HflX"/>
    <property type="match status" value="1"/>
</dbReference>
<feature type="coiled-coil region" evidence="7">
    <location>
        <begin position="357"/>
        <end position="384"/>
    </location>
</feature>
<evidence type="ECO:0000256" key="7">
    <source>
        <dbReference type="SAM" id="Coils"/>
    </source>
</evidence>
<keyword evidence="7" id="KW-0175">Coiled coil</keyword>
<dbReference type="SUPFAM" id="SSF52540">
    <property type="entry name" value="P-loop containing nucleoside triphosphate hydrolases"/>
    <property type="match status" value="1"/>
</dbReference>
<evidence type="ECO:0000256" key="5">
    <source>
        <dbReference type="ARBA" id="ARBA00023134"/>
    </source>
</evidence>
<reference evidence="10 11" key="1">
    <citation type="submission" date="2015-07" db="EMBL/GenBank/DDBJ databases">
        <title>Genome analysis of myxobacterium Chondromyces crocatus Cm c5 reveals a high potential for natural compound synthesis and the genetic basis for the loss of fruiting body formation.</title>
        <authorList>
            <person name="Zaburannyi N."/>
            <person name="Bunk B."/>
            <person name="Maier J."/>
            <person name="Overmann J."/>
            <person name="Mueller R."/>
        </authorList>
    </citation>
    <scope>NUCLEOTIDE SEQUENCE [LARGE SCALE GENOMIC DNA]</scope>
    <source>
        <strain evidence="10 11">Cm c5</strain>
    </source>
</reference>
<dbReference type="InterPro" id="IPR025121">
    <property type="entry name" value="GTPase_HflX_N"/>
</dbReference>
<dbReference type="Pfam" id="PF16360">
    <property type="entry name" value="GTP-bdg_M"/>
    <property type="match status" value="1"/>
</dbReference>
<dbReference type="GO" id="GO:0043022">
    <property type="term" value="F:ribosome binding"/>
    <property type="evidence" value="ECO:0007669"/>
    <property type="project" value="TreeGrafter"/>
</dbReference>
<keyword evidence="1 6" id="KW-0963">Cytoplasm</keyword>
<dbReference type="Gene3D" id="3.40.50.11060">
    <property type="entry name" value="GTPase HflX, N-terminal domain"/>
    <property type="match status" value="1"/>
</dbReference>
<evidence type="ECO:0000313" key="11">
    <source>
        <dbReference type="Proteomes" id="UP000067626"/>
    </source>
</evidence>
<organism evidence="10 11">
    <name type="scientific">Chondromyces crocatus</name>
    <dbReference type="NCBI Taxonomy" id="52"/>
    <lineage>
        <taxon>Bacteria</taxon>
        <taxon>Pseudomonadati</taxon>
        <taxon>Myxococcota</taxon>
        <taxon>Polyangia</taxon>
        <taxon>Polyangiales</taxon>
        <taxon>Polyangiaceae</taxon>
        <taxon>Chondromyces</taxon>
    </lineage>
</organism>
<keyword evidence="3 6" id="KW-0547">Nucleotide-binding</keyword>
<sequence length="632" mass="70082">MPTLYGNTTGLSPNATKLLERIYRRKVPLHVIATPELIRALAEASHETGRQVGALVHRSGEIDYVIVGDATRLMLPDIGRLRAAQGRFRALRLVHTHLWNEPLTRDDFVDLVRLRLDLVAAIQLNPGGEPRTLHYAYNTPARETAPDDDAPAEHLPYTAVGPVLIGRVDVDFGGLMQALEDEFNKHSRTRSVTGKDGRALLVHVSEKTKHGALARAEESLRELAELAATAGVEVADNVLQLRERIDARHVMGKGKLDEVLLRAAELDVETLVFDRNLTPSQASAIAKHTDLKVIDRTQLILDIFAQRAESRDGKLQVELAQLKYALPRLAQKDDSLSRLTGGIGGRGPGETKLEIGRRRAKERVSFLEDQLKRLSRQREQRRRRRTRQRVPVVSIVGYTNAGKSTLLNTLTGAEVLAEDKLFATLDPRSRRLRFPEEREVVLTDTVGFIRELPPDLFAAFRATFEEAADADLLLHVVDASDPARDQHIETTEALLTELDLIKLPRILVFNKVDRVDREEARWLQQGSPGAVLLSATQRETAHPLLLRIAEHLKSRWEEAALVPTYVAAADDELADDGDHGASGDGDQAPHEDPVLHGDGDGDAPWSEATEEGTSLTTLAELGARPRRTVLRI</sequence>
<evidence type="ECO:0000256" key="3">
    <source>
        <dbReference type="ARBA" id="ARBA00022741"/>
    </source>
</evidence>
<dbReference type="InterPro" id="IPR030394">
    <property type="entry name" value="G_HFLX_dom"/>
</dbReference>
<dbReference type="InterPro" id="IPR027417">
    <property type="entry name" value="P-loop_NTPase"/>
</dbReference>
<dbReference type="RefSeq" id="WP_082362309.1">
    <property type="nucleotide sequence ID" value="NZ_CP012159.1"/>
</dbReference>
<dbReference type="PROSITE" id="PS51705">
    <property type="entry name" value="G_HFLX"/>
    <property type="match status" value="1"/>
</dbReference>
<keyword evidence="2" id="KW-0479">Metal-binding</keyword>
<gene>
    <name evidence="10" type="primary">ychF</name>
    <name evidence="6" type="synonym">hflX</name>
    <name evidence="10" type="ORF">CMC5_015030</name>
</gene>
<evidence type="ECO:0000256" key="8">
    <source>
        <dbReference type="SAM" id="MobiDB-lite"/>
    </source>
</evidence>
<protein>
    <recommendedName>
        <fullName evidence="6">GTPase HflX</fullName>
    </recommendedName>
    <alternativeName>
        <fullName evidence="6">GTP-binding protein HflX</fullName>
    </alternativeName>
</protein>